<protein>
    <submittedName>
        <fullName evidence="3">Uncharacterized protein</fullName>
    </submittedName>
</protein>
<name>A0A836KF61_9TRYP</name>
<organism evidence="3 4">
    <name type="scientific">Leishmania orientalis</name>
    <dbReference type="NCBI Taxonomy" id="2249476"/>
    <lineage>
        <taxon>Eukaryota</taxon>
        <taxon>Discoba</taxon>
        <taxon>Euglenozoa</taxon>
        <taxon>Kinetoplastea</taxon>
        <taxon>Metakinetoplastina</taxon>
        <taxon>Trypanosomatida</taxon>
        <taxon>Trypanosomatidae</taxon>
        <taxon>Leishmaniinae</taxon>
        <taxon>Leishmania</taxon>
    </lineage>
</organism>
<gene>
    <name evidence="3" type="ORF">LSCM4_03278</name>
</gene>
<feature type="transmembrane region" description="Helical" evidence="2">
    <location>
        <begin position="555"/>
        <end position="579"/>
    </location>
</feature>
<dbReference type="EMBL" id="JAFHLR010000031">
    <property type="protein sequence ID" value="KAG5471726.1"/>
    <property type="molecule type" value="Genomic_DNA"/>
</dbReference>
<evidence type="ECO:0000256" key="2">
    <source>
        <dbReference type="SAM" id="Phobius"/>
    </source>
</evidence>
<reference evidence="3 4" key="1">
    <citation type="submission" date="2021-02" db="EMBL/GenBank/DDBJ databases">
        <title>Leishmania (Mundinia) orientalis Genome sequencing and assembly.</title>
        <authorList>
            <person name="Almutairi H."/>
            <person name="Gatherer D."/>
        </authorList>
    </citation>
    <scope>NUCLEOTIDE SEQUENCE [LARGE SCALE GENOMIC DNA]</scope>
    <source>
        <strain evidence="3">LSCM4</strain>
    </source>
</reference>
<feature type="compositionally biased region" description="Low complexity" evidence="1">
    <location>
        <begin position="32"/>
        <end position="44"/>
    </location>
</feature>
<feature type="region of interest" description="Disordered" evidence="1">
    <location>
        <begin position="1014"/>
        <end position="1040"/>
    </location>
</feature>
<feature type="transmembrane region" description="Helical" evidence="2">
    <location>
        <begin position="1131"/>
        <end position="1151"/>
    </location>
</feature>
<sequence length="1157" mass="120439">MTAPSSAPTAEGTASPFPIPPVFEAPRSGAVQLQPQPQQCYRYYQHSHHTTPSPQPAPLEYGRAGDGSLPSAQEAATPVLPVVSPADPYSPHPVMYAPWGMMPPPTAGTSAHQPPATPGAPPSPMTAAGVAQGTPAISLGLQVPLRPTKQVLTCYTLLLLALMMAIGVLLVSFFTPICTAHLSFTRSVTDIQDHSAYLQNIKGDFGKDISTYALFSPCTVFKQHACDIITAGQVSEWMQLVTNGMQAPYPDLLFYSGIDRARVSSCSYVHLPAAAPRPAPQSRGISAAEVISRRALHYGGGPAPPAPPLHKPRGPSSGGSGLAGVSTSPPEEESHASPPLRPPGPDDDLGRNDAPHVLPAAVPLVGGNTNYVLIALNSSVPQSAEAAFTLTCDGDADTAPMLNLTAVHHVDVSAYLLNGNSANSSKVVSAVDLITTAEPHHVGRGYTPRMSTCAEYLEACRTAGDGYYVVVAPASPLYRCGQGSIGSTRGPSNISQTVAKVLVCDLTFYELGVDTVAALRFTARAQVAMKMVLYPASARFPDSATAAPVSLTLSAILLVFADAFVLLALVLMAVTAVTVPVQRAKLRQLSAALEADASVAMGILYRAQGAVSVTMPPTAAPAAATFHGPNAEVGHPVDTAADAFTILSTSLPTVPPQPRMQTQQQSSPAHTSLSALAAAASPMLILPPYYESDGMVPPGVGGSGTALVSSMMVVVPPMMPRVAGNAPSPYSEGYYLQPEHGSSNTAALQSSAADDVVAAVGTPHAPLASAAAPPETEARHGGSYRTTTTFGASGAASSGTSPLTQEESAVRGSSGVQEVSVPEGSSPLAGWHPQQHRGTDGVALSGDGTDSGNALELASLQDAGSSFLSPPSHGGSDTGTRERAIHEGAGQRSASSPSGISDGADGGVGGAVAPMWVLAAPGASLASGHHPVLFAGNAHAAEVVPPPALISMQNWQPPMTPSAVTDWMFMSSRHVVSQDVLEESVASESTAEEPEEEDRWWRLRRLRDRVLRRRRASAAGAPAPSNWPDSDSDDGMPGADYVPVENSPGERTIQLFLLRARKSYTRLRRKQVATSATLLFYAKAAAIAALVFAIVATGLQLWNVAARNRERLQLRGGDTLTDDYVLDPSHLALMSLSLACLLVVVLLTFVVERKRVW</sequence>
<evidence type="ECO:0000256" key="1">
    <source>
        <dbReference type="SAM" id="MobiDB-lite"/>
    </source>
</evidence>
<evidence type="ECO:0000313" key="3">
    <source>
        <dbReference type="EMBL" id="KAG5471726.1"/>
    </source>
</evidence>
<feature type="region of interest" description="Disordered" evidence="1">
    <location>
        <begin position="765"/>
        <end position="906"/>
    </location>
</feature>
<feature type="compositionally biased region" description="Pro residues" evidence="1">
    <location>
        <begin position="115"/>
        <end position="124"/>
    </location>
</feature>
<feature type="region of interest" description="Disordered" evidence="1">
    <location>
        <begin position="1"/>
        <end position="73"/>
    </location>
</feature>
<dbReference type="Proteomes" id="UP000674143">
    <property type="component" value="Chromosome 31"/>
</dbReference>
<keyword evidence="4" id="KW-1185">Reference proteome</keyword>
<feature type="region of interest" description="Disordered" evidence="1">
    <location>
        <begin position="296"/>
        <end position="355"/>
    </location>
</feature>
<dbReference type="KEGG" id="loi:92359225"/>
<comment type="caution">
    <text evidence="3">The sequence shown here is derived from an EMBL/GenBank/DDBJ whole genome shotgun (WGS) entry which is preliminary data.</text>
</comment>
<dbReference type="GeneID" id="92359225"/>
<keyword evidence="2" id="KW-0812">Transmembrane</keyword>
<keyword evidence="2" id="KW-1133">Transmembrane helix</keyword>
<feature type="transmembrane region" description="Helical" evidence="2">
    <location>
        <begin position="1078"/>
        <end position="1102"/>
    </location>
</feature>
<accession>A0A836KF61</accession>
<feature type="transmembrane region" description="Helical" evidence="2">
    <location>
        <begin position="152"/>
        <end position="174"/>
    </location>
</feature>
<keyword evidence="2" id="KW-0472">Membrane</keyword>
<evidence type="ECO:0000313" key="4">
    <source>
        <dbReference type="Proteomes" id="UP000674143"/>
    </source>
</evidence>
<dbReference type="AlphaFoldDB" id="A0A836KF61"/>
<feature type="region of interest" description="Disordered" evidence="1">
    <location>
        <begin position="106"/>
        <end position="129"/>
    </location>
</feature>
<proteinExistence type="predicted"/>
<dbReference type="RefSeq" id="XP_067060843.1">
    <property type="nucleotide sequence ID" value="XM_067205291.1"/>
</dbReference>
<feature type="compositionally biased region" description="Low complexity" evidence="1">
    <location>
        <begin position="765"/>
        <end position="774"/>
    </location>
</feature>
<feature type="compositionally biased region" description="Low complexity" evidence="1">
    <location>
        <begin position="786"/>
        <end position="801"/>
    </location>
</feature>